<keyword evidence="10" id="KW-1185">Reference proteome</keyword>
<keyword evidence="3 6" id="KW-0812">Transmembrane</keyword>
<dbReference type="PANTHER" id="PTHR23531:SF1">
    <property type="entry name" value="QUINOLENE RESISTANCE PROTEIN NORA"/>
    <property type="match status" value="1"/>
</dbReference>
<accession>A0A1V4IM90</accession>
<dbReference type="Proteomes" id="UP000265930">
    <property type="component" value="Unassembled WGS sequence"/>
</dbReference>
<name>A0A1V4IM90_9CLOT</name>
<feature type="transmembrane region" description="Helical" evidence="6">
    <location>
        <begin position="378"/>
        <end position="398"/>
    </location>
</feature>
<organism evidence="8 10">
    <name type="scientific">Clostridium chromiireducens</name>
    <dbReference type="NCBI Taxonomy" id="225345"/>
    <lineage>
        <taxon>Bacteria</taxon>
        <taxon>Bacillati</taxon>
        <taxon>Bacillota</taxon>
        <taxon>Clostridia</taxon>
        <taxon>Eubacteriales</taxon>
        <taxon>Clostridiaceae</taxon>
        <taxon>Clostridium</taxon>
    </lineage>
</organism>
<dbReference type="AlphaFoldDB" id="A0A1V4IM90"/>
<feature type="transmembrane region" description="Helical" evidence="6">
    <location>
        <begin position="87"/>
        <end position="105"/>
    </location>
</feature>
<dbReference type="Proteomes" id="UP000191056">
    <property type="component" value="Unassembled WGS sequence"/>
</dbReference>
<comment type="caution">
    <text evidence="8">The sequence shown here is derived from an EMBL/GenBank/DDBJ whole genome shotgun (WGS) entry which is preliminary data.</text>
</comment>
<feature type="transmembrane region" description="Helical" evidence="6">
    <location>
        <begin position="111"/>
        <end position="135"/>
    </location>
</feature>
<evidence type="ECO:0000256" key="2">
    <source>
        <dbReference type="ARBA" id="ARBA00022448"/>
    </source>
</evidence>
<evidence type="ECO:0000256" key="4">
    <source>
        <dbReference type="ARBA" id="ARBA00022989"/>
    </source>
</evidence>
<feature type="transmembrane region" description="Helical" evidence="6">
    <location>
        <begin position="266"/>
        <end position="287"/>
    </location>
</feature>
<dbReference type="OrthoDB" id="9773404at2"/>
<dbReference type="SUPFAM" id="SSF103473">
    <property type="entry name" value="MFS general substrate transporter"/>
    <property type="match status" value="1"/>
</dbReference>
<feature type="transmembrane region" description="Helical" evidence="6">
    <location>
        <begin position="60"/>
        <end position="80"/>
    </location>
</feature>
<reference evidence="8 10" key="1">
    <citation type="submission" date="2017-03" db="EMBL/GenBank/DDBJ databases">
        <title>Genome sequence of Clostridium chromiireducens DSM 23318.</title>
        <authorList>
            <person name="Poehlein A."/>
            <person name="Daniel R."/>
        </authorList>
    </citation>
    <scope>NUCLEOTIDE SEQUENCE [LARGE SCALE GENOMIC DNA]</scope>
    <source>
        <strain evidence="8 10">DSM 23318</strain>
    </source>
</reference>
<dbReference type="CDD" id="cd17325">
    <property type="entry name" value="MFS_MdtG_SLC18_like"/>
    <property type="match status" value="1"/>
</dbReference>
<dbReference type="Pfam" id="PF07690">
    <property type="entry name" value="MFS_1"/>
    <property type="match status" value="1"/>
</dbReference>
<comment type="subcellular location">
    <subcellularLocation>
        <location evidence="1">Cell membrane</location>
        <topology evidence="1">Multi-pass membrane protein</topology>
    </subcellularLocation>
</comment>
<dbReference type="EMBL" id="QXDJ01000001">
    <property type="protein sequence ID" value="RII36324.1"/>
    <property type="molecule type" value="Genomic_DNA"/>
</dbReference>
<evidence type="ECO:0000313" key="9">
    <source>
        <dbReference type="EMBL" id="RII36324.1"/>
    </source>
</evidence>
<dbReference type="RefSeq" id="WP_079440388.1">
    <property type="nucleotide sequence ID" value="NZ_MZGT01000035.1"/>
</dbReference>
<evidence type="ECO:0000259" key="7">
    <source>
        <dbReference type="PROSITE" id="PS50850"/>
    </source>
</evidence>
<feature type="transmembrane region" description="Helical" evidence="6">
    <location>
        <begin position="352"/>
        <end position="372"/>
    </location>
</feature>
<evidence type="ECO:0000256" key="5">
    <source>
        <dbReference type="ARBA" id="ARBA00023136"/>
    </source>
</evidence>
<feature type="transmembrane region" description="Helical" evidence="6">
    <location>
        <begin position="232"/>
        <end position="254"/>
    </location>
</feature>
<dbReference type="STRING" id="225345.CLCHR_27530"/>
<feature type="transmembrane region" description="Helical" evidence="6">
    <location>
        <begin position="147"/>
        <end position="169"/>
    </location>
</feature>
<keyword evidence="5 6" id="KW-0472">Membrane</keyword>
<dbReference type="PROSITE" id="PS50850">
    <property type="entry name" value="MFS"/>
    <property type="match status" value="1"/>
</dbReference>
<feature type="transmembrane region" description="Helical" evidence="6">
    <location>
        <begin position="294"/>
        <end position="312"/>
    </location>
</feature>
<evidence type="ECO:0000256" key="3">
    <source>
        <dbReference type="ARBA" id="ARBA00022692"/>
    </source>
</evidence>
<feature type="transmembrane region" description="Helical" evidence="6">
    <location>
        <begin position="318"/>
        <end position="340"/>
    </location>
</feature>
<dbReference type="GO" id="GO:0022857">
    <property type="term" value="F:transmembrane transporter activity"/>
    <property type="evidence" value="ECO:0007669"/>
    <property type="project" value="InterPro"/>
</dbReference>
<feature type="transmembrane region" description="Helical" evidence="6">
    <location>
        <begin position="21"/>
        <end position="48"/>
    </location>
</feature>
<dbReference type="InterPro" id="IPR020846">
    <property type="entry name" value="MFS_dom"/>
</dbReference>
<feature type="domain" description="Major facilitator superfamily (MFS) profile" evidence="7">
    <location>
        <begin position="22"/>
        <end position="404"/>
    </location>
</feature>
<dbReference type="Gene3D" id="1.20.1720.10">
    <property type="entry name" value="Multidrug resistance protein D"/>
    <property type="match status" value="1"/>
</dbReference>
<dbReference type="GO" id="GO:0005886">
    <property type="term" value="C:plasma membrane"/>
    <property type="evidence" value="ECO:0007669"/>
    <property type="project" value="UniProtKB-SubCell"/>
</dbReference>
<evidence type="ECO:0000313" key="10">
    <source>
        <dbReference type="Proteomes" id="UP000191056"/>
    </source>
</evidence>
<evidence type="ECO:0000256" key="1">
    <source>
        <dbReference type="ARBA" id="ARBA00004651"/>
    </source>
</evidence>
<evidence type="ECO:0000313" key="8">
    <source>
        <dbReference type="EMBL" id="OPJ60940.1"/>
    </source>
</evidence>
<dbReference type="EMBL" id="MZGT01000035">
    <property type="protein sequence ID" value="OPJ60940.1"/>
    <property type="molecule type" value="Genomic_DNA"/>
</dbReference>
<evidence type="ECO:0000256" key="6">
    <source>
        <dbReference type="SAM" id="Phobius"/>
    </source>
</evidence>
<proteinExistence type="predicted"/>
<dbReference type="InterPro" id="IPR036259">
    <property type="entry name" value="MFS_trans_sf"/>
</dbReference>
<keyword evidence="4 6" id="KW-1133">Transmembrane helix</keyword>
<reference evidence="9 11" key="2">
    <citation type="submission" date="2018-08" db="EMBL/GenBank/DDBJ databases">
        <title>Genome of Clostridium chromiireducens C1, DSM12136.</title>
        <authorList>
            <person name="Xing M."/>
            <person name="Wei Y."/>
            <person name="Ang E.L."/>
            <person name="Zhao H."/>
            <person name="Zhang Y."/>
        </authorList>
    </citation>
    <scope>NUCLEOTIDE SEQUENCE [LARGE SCALE GENOMIC DNA]</scope>
    <source>
        <strain evidence="9 11">C1</strain>
    </source>
</reference>
<feature type="transmembrane region" description="Helical" evidence="6">
    <location>
        <begin position="175"/>
        <end position="197"/>
    </location>
</feature>
<gene>
    <name evidence="8" type="primary">mdtG</name>
    <name evidence="8" type="ORF">CLCHR_27530</name>
    <name evidence="9" type="ORF">D2A34_02790</name>
</gene>
<keyword evidence="2" id="KW-0813">Transport</keyword>
<dbReference type="PANTHER" id="PTHR23531">
    <property type="entry name" value="QUINOLENE RESISTANCE PROTEIN NORA"/>
    <property type="match status" value="1"/>
</dbReference>
<evidence type="ECO:0000313" key="11">
    <source>
        <dbReference type="Proteomes" id="UP000265930"/>
    </source>
</evidence>
<dbReference type="InterPro" id="IPR011701">
    <property type="entry name" value="MFS"/>
</dbReference>
<dbReference type="InterPro" id="IPR052714">
    <property type="entry name" value="MFS_Exporter"/>
</dbReference>
<sequence>MIREIFCDDVKARKLSIDKKYILFGFVTINILTGMCCGIISMVLPLFAISMGASTSQVGIIKGMSGIGALIMVLPSGLLVDNYGAKRLYVFGSIFSTLTTFMLALSTSPEVIIIAMALQGFSNSLRFTSLNAAFFNKLNEIGIEKSGWYRGAMSIGLTFIGPLAGGYLISIFSYINVFNITAILTLLPMIPLLFFIFMENNNEKSVKIKFNIVEQLKEFKELLKDSILRQTVIIEGVSTACFSSFATFIVVYLVNILNVKIQYASWFLITEGIAYVIVVFLGGGLLYRYSRKNLYLTSITIMMLGLLIIAVYKSVWIIIFGTSILGAGTGLLNIITYSSLGSVKGKKGKVSSALSACTGMGSTFGPMFGGFIGEIFSYSAIFLGYIPILLIVGIYIYINMDNRVSDNK</sequence>
<protein>
    <submittedName>
        <fullName evidence="9">MFS transporter</fullName>
    </submittedName>
    <submittedName>
        <fullName evidence="8">Multidrug resistance protein MdtG</fullName>
    </submittedName>
</protein>
<dbReference type="Gene3D" id="1.20.1250.20">
    <property type="entry name" value="MFS general substrate transporter like domains"/>
    <property type="match status" value="1"/>
</dbReference>